<accession>A0A9D1LXG9</accession>
<evidence type="ECO:0000256" key="1">
    <source>
        <dbReference type="SAM" id="Phobius"/>
    </source>
</evidence>
<organism evidence="2 3">
    <name type="scientific">Candidatus Limousia pullorum</name>
    <dbReference type="NCBI Taxonomy" id="2840860"/>
    <lineage>
        <taxon>Bacteria</taxon>
        <taxon>Bacillati</taxon>
        <taxon>Bacillota</taxon>
        <taxon>Clostridia</taxon>
        <taxon>Eubacteriales</taxon>
        <taxon>Oscillospiraceae</taxon>
        <taxon>Oscillospiraceae incertae sedis</taxon>
        <taxon>Candidatus Limousia</taxon>
    </lineage>
</organism>
<dbReference type="EMBL" id="DVNG01000036">
    <property type="protein sequence ID" value="HIU49918.1"/>
    <property type="molecule type" value="Genomic_DNA"/>
</dbReference>
<keyword evidence="1" id="KW-0812">Transmembrane</keyword>
<sequence length="357" mass="40677">MSTNLDNIINKNYKKLHSKNFGKAFPEYLGKTRLMLSEIHNSDEWFDFSVNEQLAGKLGLIVRNANDGYELVHGSFLDCLVSFSEKNKKTYISKQRKTAGTKAVLCIVAGSIIIAVAGGILVNMYGTGGSVPVEKSMYGDEYETNVKRALLTLQYNMGILSSQVTAQRNVLEEASSDSMLNSYPDENVKFSQLIDQTYSNMESLPISTLKADVLEELIVQNPDLEIEYLKELCQMPNEMKITMENGLSRLEYIYCDIDSPYKTAETRDEVVEVYRHYLDCYAKYCFYKLDYFLLNMAPDDISSFLNDSQYSDMFRDYFTTVKIGEQNIDEVEVAMNYALRDLEDAEAGMLEKGFKIQ</sequence>
<proteinExistence type="predicted"/>
<dbReference type="AlphaFoldDB" id="A0A9D1LXG9"/>
<gene>
    <name evidence="2" type="ORF">IAD22_02735</name>
</gene>
<reference evidence="2" key="2">
    <citation type="journal article" date="2021" name="PeerJ">
        <title>Extensive microbial diversity within the chicken gut microbiome revealed by metagenomics and culture.</title>
        <authorList>
            <person name="Gilroy R."/>
            <person name="Ravi A."/>
            <person name="Getino M."/>
            <person name="Pursley I."/>
            <person name="Horton D.L."/>
            <person name="Alikhan N.F."/>
            <person name="Baker D."/>
            <person name="Gharbi K."/>
            <person name="Hall N."/>
            <person name="Watson M."/>
            <person name="Adriaenssens E.M."/>
            <person name="Foster-Nyarko E."/>
            <person name="Jarju S."/>
            <person name="Secka A."/>
            <person name="Antonio M."/>
            <person name="Oren A."/>
            <person name="Chaudhuri R.R."/>
            <person name="La Ragione R."/>
            <person name="Hildebrand F."/>
            <person name="Pallen M.J."/>
        </authorList>
    </citation>
    <scope>NUCLEOTIDE SEQUENCE</scope>
    <source>
        <strain evidence="2">ChiGjej1B1-1684</strain>
    </source>
</reference>
<comment type="caution">
    <text evidence="2">The sequence shown here is derived from an EMBL/GenBank/DDBJ whole genome shotgun (WGS) entry which is preliminary data.</text>
</comment>
<protein>
    <submittedName>
        <fullName evidence="2">Uncharacterized protein</fullName>
    </submittedName>
</protein>
<keyword evidence="1" id="KW-0472">Membrane</keyword>
<reference evidence="2" key="1">
    <citation type="submission" date="2020-10" db="EMBL/GenBank/DDBJ databases">
        <authorList>
            <person name="Gilroy R."/>
        </authorList>
    </citation>
    <scope>NUCLEOTIDE SEQUENCE</scope>
    <source>
        <strain evidence="2">ChiGjej1B1-1684</strain>
    </source>
</reference>
<name>A0A9D1LXG9_9FIRM</name>
<dbReference type="Proteomes" id="UP000824118">
    <property type="component" value="Unassembled WGS sequence"/>
</dbReference>
<evidence type="ECO:0000313" key="3">
    <source>
        <dbReference type="Proteomes" id="UP000824118"/>
    </source>
</evidence>
<evidence type="ECO:0000313" key="2">
    <source>
        <dbReference type="EMBL" id="HIU49918.1"/>
    </source>
</evidence>
<keyword evidence="1" id="KW-1133">Transmembrane helix</keyword>
<feature type="transmembrane region" description="Helical" evidence="1">
    <location>
        <begin position="103"/>
        <end position="126"/>
    </location>
</feature>